<accession>A0A9D2NWJ6</accession>
<protein>
    <submittedName>
        <fullName evidence="3">Enhanced serine sensitivity protein SseB</fullName>
    </submittedName>
</protein>
<comment type="caution">
    <text evidence="3">The sequence shown here is derived from an EMBL/GenBank/DDBJ whole genome shotgun (WGS) entry which is preliminary data.</text>
</comment>
<gene>
    <name evidence="3" type="ORF">H9757_12045</name>
</gene>
<feature type="domain" description="SseB protein N-terminal" evidence="1">
    <location>
        <begin position="11"/>
        <end position="137"/>
    </location>
</feature>
<reference evidence="3" key="1">
    <citation type="journal article" date="2021" name="PeerJ">
        <title>Extensive microbial diversity within the chicken gut microbiome revealed by metagenomics and culture.</title>
        <authorList>
            <person name="Gilroy R."/>
            <person name="Ravi A."/>
            <person name="Getino M."/>
            <person name="Pursley I."/>
            <person name="Horton D.L."/>
            <person name="Alikhan N.F."/>
            <person name="Baker D."/>
            <person name="Gharbi K."/>
            <person name="Hall N."/>
            <person name="Watson M."/>
            <person name="Adriaenssens E.M."/>
            <person name="Foster-Nyarko E."/>
            <person name="Jarju S."/>
            <person name="Secka A."/>
            <person name="Antonio M."/>
            <person name="Oren A."/>
            <person name="Chaudhuri R.R."/>
            <person name="La Ragione R."/>
            <person name="Hildebrand F."/>
            <person name="Pallen M.J."/>
        </authorList>
    </citation>
    <scope>NUCLEOTIDE SEQUENCE</scope>
    <source>
        <strain evidence="3">ChiGjej1B1-1692</strain>
    </source>
</reference>
<dbReference type="InterPro" id="IPR027945">
    <property type="entry name" value="SseB_C"/>
</dbReference>
<dbReference type="Pfam" id="PF14581">
    <property type="entry name" value="SseB_C"/>
    <property type="match status" value="1"/>
</dbReference>
<feature type="domain" description="SseB protein C-terminal" evidence="2">
    <location>
        <begin position="147"/>
        <end position="247"/>
    </location>
</feature>
<dbReference type="Pfam" id="PF07179">
    <property type="entry name" value="SseB"/>
    <property type="match status" value="1"/>
</dbReference>
<reference evidence="3" key="2">
    <citation type="submission" date="2021-04" db="EMBL/GenBank/DDBJ databases">
        <authorList>
            <person name="Gilroy R."/>
        </authorList>
    </citation>
    <scope>NUCLEOTIDE SEQUENCE</scope>
    <source>
        <strain evidence="3">ChiGjej1B1-1692</strain>
    </source>
</reference>
<dbReference type="InterPro" id="IPR009839">
    <property type="entry name" value="SseB_N"/>
</dbReference>
<evidence type="ECO:0000259" key="2">
    <source>
        <dbReference type="Pfam" id="PF14581"/>
    </source>
</evidence>
<dbReference type="Proteomes" id="UP000823894">
    <property type="component" value="Unassembled WGS sequence"/>
</dbReference>
<dbReference type="EMBL" id="DWWK01000197">
    <property type="protein sequence ID" value="HJC39767.1"/>
    <property type="molecule type" value="Genomic_DNA"/>
</dbReference>
<sequence>MDVNKPVTNKALLDAIHEMQKDSSKEELFFKELVETKFLCPAKSILQEGLSDLNRDIRIGQDSRICLISIEDKKSRHFLAAFTDWNEVKKWKENEELQAVIMPYEDYRKMICNDSTPYAGMVINPYSENIVLTREVLQNIYAKEVKISAGNKVMVGIPKEYPTDMVEELKRKLRPFPDIRSAYLLWMVREKTGSYLLILDAGGKEQRWFPVIERICIPYLRGKILDMTTVNSSFAQAVIKDQKPFYCKNQKR</sequence>
<evidence type="ECO:0000313" key="3">
    <source>
        <dbReference type="EMBL" id="HJC39767.1"/>
    </source>
</evidence>
<name>A0A9D2NWJ6_9FIRM</name>
<dbReference type="AlphaFoldDB" id="A0A9D2NWJ6"/>
<evidence type="ECO:0000259" key="1">
    <source>
        <dbReference type="Pfam" id="PF07179"/>
    </source>
</evidence>
<organism evidence="3 4">
    <name type="scientific">Candidatus Mediterraneibacter faecigallinarum</name>
    <dbReference type="NCBI Taxonomy" id="2838669"/>
    <lineage>
        <taxon>Bacteria</taxon>
        <taxon>Bacillati</taxon>
        <taxon>Bacillota</taxon>
        <taxon>Clostridia</taxon>
        <taxon>Lachnospirales</taxon>
        <taxon>Lachnospiraceae</taxon>
        <taxon>Mediterraneibacter</taxon>
    </lineage>
</organism>
<evidence type="ECO:0000313" key="4">
    <source>
        <dbReference type="Proteomes" id="UP000823894"/>
    </source>
</evidence>
<proteinExistence type="predicted"/>